<reference evidence="1 2" key="1">
    <citation type="submission" date="2018-07" db="EMBL/GenBank/DDBJ databases">
        <title>Erythrobacter nanhaiensis sp. nov., a novel member of the genus Erythrobacter isolated from the South China Sea.</title>
        <authorList>
            <person name="Chen X."/>
            <person name="Liu J."/>
        </authorList>
    </citation>
    <scope>NUCLEOTIDE SEQUENCE [LARGE SCALE GENOMIC DNA]</scope>
    <source>
        <strain evidence="1 2">S-5</strain>
    </source>
</reference>
<evidence type="ECO:0000313" key="2">
    <source>
        <dbReference type="Proteomes" id="UP000254101"/>
    </source>
</evidence>
<dbReference type="RefSeq" id="WP_115491184.1">
    <property type="nucleotide sequence ID" value="NZ_JACHWW010000001.1"/>
</dbReference>
<name>A0A395LJ67_9SPHN</name>
<proteinExistence type="predicted"/>
<dbReference type="EMBL" id="QRBB01000001">
    <property type="protein sequence ID" value="RDS76962.1"/>
    <property type="molecule type" value="Genomic_DNA"/>
</dbReference>
<gene>
    <name evidence="1" type="ORF">DL238_04625</name>
</gene>
<keyword evidence="2" id="KW-1185">Reference proteome</keyword>
<evidence type="ECO:0000313" key="1">
    <source>
        <dbReference type="EMBL" id="RDS76962.1"/>
    </source>
</evidence>
<dbReference type="AlphaFoldDB" id="A0A395LJ67"/>
<protein>
    <submittedName>
        <fullName evidence="1">Uncharacterized protein</fullName>
    </submittedName>
</protein>
<sequence>MSSMKKAARLGATDLQASLTAASTGARARIAKLDAEALDTVAGGIDIVSLVKGDPTGGDGTTWGMFPEPTPTTFDF</sequence>
<accession>A0A395LJ67</accession>
<comment type="caution">
    <text evidence="1">The sequence shown here is derived from an EMBL/GenBank/DDBJ whole genome shotgun (WGS) entry which is preliminary data.</text>
</comment>
<organism evidence="1 2">
    <name type="scientific">Alteriqipengyuania lutimaris</name>
    <dbReference type="NCBI Taxonomy" id="1538146"/>
    <lineage>
        <taxon>Bacteria</taxon>
        <taxon>Pseudomonadati</taxon>
        <taxon>Pseudomonadota</taxon>
        <taxon>Alphaproteobacteria</taxon>
        <taxon>Sphingomonadales</taxon>
        <taxon>Erythrobacteraceae</taxon>
        <taxon>Alteriqipengyuania</taxon>
    </lineage>
</organism>
<dbReference type="Proteomes" id="UP000254101">
    <property type="component" value="Unassembled WGS sequence"/>
</dbReference>